<name>A0A7M5UUP7_9CNID</name>
<evidence type="ECO:0000256" key="1">
    <source>
        <dbReference type="SAM" id="SignalP"/>
    </source>
</evidence>
<accession>A0A7M5UUP7</accession>
<sequence length="116" mass="13476">MRHILIFVFLTIIITLKIHGIDTRSHHPSLNKRSILKKAGISCKEEAKIKCAGRKTPAEFIRCWKGKVKNCRPKLPVFASRIMPVCNIVQVEKEEYLYFEGQYYKVLYKVPVLVCL</sequence>
<organism evidence="2 3">
    <name type="scientific">Clytia hemisphaerica</name>
    <dbReference type="NCBI Taxonomy" id="252671"/>
    <lineage>
        <taxon>Eukaryota</taxon>
        <taxon>Metazoa</taxon>
        <taxon>Cnidaria</taxon>
        <taxon>Hydrozoa</taxon>
        <taxon>Hydroidolina</taxon>
        <taxon>Leptothecata</taxon>
        <taxon>Obeliida</taxon>
        <taxon>Clytiidae</taxon>
        <taxon>Clytia</taxon>
    </lineage>
</organism>
<protein>
    <recommendedName>
        <fullName evidence="4">Cnidarian restricted protein</fullName>
    </recommendedName>
</protein>
<evidence type="ECO:0000313" key="3">
    <source>
        <dbReference type="Proteomes" id="UP000594262"/>
    </source>
</evidence>
<evidence type="ECO:0000313" key="2">
    <source>
        <dbReference type="EnsemblMetazoa" id="CLYHEMP004455.1"/>
    </source>
</evidence>
<keyword evidence="3" id="KW-1185">Reference proteome</keyword>
<reference evidence="2" key="1">
    <citation type="submission" date="2021-01" db="UniProtKB">
        <authorList>
            <consortium name="EnsemblMetazoa"/>
        </authorList>
    </citation>
    <scope>IDENTIFICATION</scope>
</reference>
<dbReference type="AlphaFoldDB" id="A0A7M5UUP7"/>
<evidence type="ECO:0008006" key="4">
    <source>
        <dbReference type="Google" id="ProtNLM"/>
    </source>
</evidence>
<keyword evidence="1" id="KW-0732">Signal</keyword>
<dbReference type="EnsemblMetazoa" id="CLYHEMT004455.1">
    <property type="protein sequence ID" value="CLYHEMP004455.1"/>
    <property type="gene ID" value="CLYHEMG004455"/>
</dbReference>
<feature type="signal peptide" evidence="1">
    <location>
        <begin position="1"/>
        <end position="20"/>
    </location>
</feature>
<dbReference type="Proteomes" id="UP000594262">
    <property type="component" value="Unplaced"/>
</dbReference>
<proteinExistence type="predicted"/>
<feature type="chain" id="PRO_5029602515" description="Cnidarian restricted protein" evidence="1">
    <location>
        <begin position="21"/>
        <end position="116"/>
    </location>
</feature>